<evidence type="ECO:0000313" key="1">
    <source>
        <dbReference type="EMBL" id="MBE1575062.1"/>
    </source>
</evidence>
<accession>A0ABR9L3D2</accession>
<sequence length="116" mass="11764">MARISVVTQAAPLAGLAPNHTAPNADGDIVDVSAGTFLSVINGGAAPINVTVVTPEVVDGDLTIADRVVAVPVSTTPKLIPLTSVHYRQPVGDANAGRALVDYSAIVSVTRAVIKI</sequence>
<evidence type="ECO:0000313" key="2">
    <source>
        <dbReference type="Proteomes" id="UP000656548"/>
    </source>
</evidence>
<reference evidence="1 2" key="1">
    <citation type="submission" date="2020-10" db="EMBL/GenBank/DDBJ databases">
        <title>Sequencing the genomes of 1000 actinobacteria strains.</title>
        <authorList>
            <person name="Klenk H.-P."/>
        </authorList>
    </citation>
    <scope>NUCLEOTIDE SEQUENCE [LARGE SCALE GENOMIC DNA]</scope>
    <source>
        <strain evidence="1 2">DSM 46661</strain>
    </source>
</reference>
<keyword evidence="2" id="KW-1185">Reference proteome</keyword>
<name>A0ABR9L3D2_9PSEU</name>
<organism evidence="1 2">
    <name type="scientific">Amycolatopsis roodepoortensis</name>
    <dbReference type="NCBI Taxonomy" id="700274"/>
    <lineage>
        <taxon>Bacteria</taxon>
        <taxon>Bacillati</taxon>
        <taxon>Actinomycetota</taxon>
        <taxon>Actinomycetes</taxon>
        <taxon>Pseudonocardiales</taxon>
        <taxon>Pseudonocardiaceae</taxon>
        <taxon>Amycolatopsis</taxon>
    </lineage>
</organism>
<dbReference type="EMBL" id="JADBEJ010000003">
    <property type="protein sequence ID" value="MBE1575062.1"/>
    <property type="molecule type" value="Genomic_DNA"/>
</dbReference>
<gene>
    <name evidence="1" type="ORF">H4W30_002109</name>
</gene>
<proteinExistence type="predicted"/>
<comment type="caution">
    <text evidence="1">The sequence shown here is derived from an EMBL/GenBank/DDBJ whole genome shotgun (WGS) entry which is preliminary data.</text>
</comment>
<dbReference type="Proteomes" id="UP000656548">
    <property type="component" value="Unassembled WGS sequence"/>
</dbReference>
<dbReference type="RefSeq" id="WP_191334948.1">
    <property type="nucleotide sequence ID" value="NZ_JADBEJ010000003.1"/>
</dbReference>
<protein>
    <submittedName>
        <fullName evidence="1">Uncharacterized protein</fullName>
    </submittedName>
</protein>